<evidence type="ECO:0000256" key="1">
    <source>
        <dbReference type="ARBA" id="ARBA00022741"/>
    </source>
</evidence>
<dbReference type="GO" id="GO:0005524">
    <property type="term" value="F:ATP binding"/>
    <property type="evidence" value="ECO:0007669"/>
    <property type="project" value="UniProtKB-KW"/>
</dbReference>
<organism evidence="4 5">
    <name type="scientific">Nitrosomonas halophila</name>
    <dbReference type="NCBI Taxonomy" id="44576"/>
    <lineage>
        <taxon>Bacteria</taxon>
        <taxon>Pseudomonadati</taxon>
        <taxon>Pseudomonadota</taxon>
        <taxon>Betaproteobacteria</taxon>
        <taxon>Nitrosomonadales</taxon>
        <taxon>Nitrosomonadaceae</taxon>
        <taxon>Nitrosomonas</taxon>
    </lineage>
</organism>
<accession>A0A1H3KRA6</accession>
<dbReference type="Gene3D" id="3.30.200.20">
    <property type="entry name" value="Phosphorylase Kinase, domain 1"/>
    <property type="match status" value="1"/>
</dbReference>
<dbReference type="PANTHER" id="PTHR33540">
    <property type="entry name" value="TRNA THREONYLCARBAMOYLADENOSINE BIOSYNTHESIS PROTEIN TSAE"/>
    <property type="match status" value="1"/>
</dbReference>
<protein>
    <recommendedName>
        <fullName evidence="3">Aminoglycoside phosphotransferase domain-containing protein</fullName>
    </recommendedName>
</protein>
<dbReference type="RefSeq" id="WP_090414764.1">
    <property type="nucleotide sequence ID" value="NZ_FNOY01000042.1"/>
</dbReference>
<sequence length="332" mass="38088">MDRLQLLESWLHDMYPGQSFSLSPASADASFRRYFRVTFDQQTLIAMDAPPPLEDCAPFLHAAEILSRAAVHVPQVLAQDIEHGFLLLSDLGDTTFLQALTINPAVANELYLAAIDALINIQKASQTGLLPEYSRALLTQELNLFPDWYLAKHLQFRLNDDQKAGLARVFALLLDNNLAQPRVFVHRDFHSRNLMVSTPNPGIIDFQDAVSGPITYDLVSLLKDAYIQWDEAQVLDWAIRYWERARQAELPVSSDFSSFYRDFEWMGVQRHLKVLGIFARLCYRDQKNAYLQDMPVVMHYLRQTCERYRALHPLLVLLDQCQDHAPAVGYTF</sequence>
<proteinExistence type="predicted"/>
<name>A0A1H3KRA6_9PROT</name>
<keyword evidence="5" id="KW-1185">Reference proteome</keyword>
<evidence type="ECO:0000256" key="2">
    <source>
        <dbReference type="ARBA" id="ARBA00022840"/>
    </source>
</evidence>
<reference evidence="4 5" key="1">
    <citation type="submission" date="2016-10" db="EMBL/GenBank/DDBJ databases">
        <authorList>
            <person name="de Groot N.N."/>
        </authorList>
    </citation>
    <scope>NUCLEOTIDE SEQUENCE [LARGE SCALE GENOMIC DNA]</scope>
    <source>
        <strain evidence="4 5">Nm1</strain>
    </source>
</reference>
<evidence type="ECO:0000313" key="5">
    <source>
        <dbReference type="Proteomes" id="UP000198640"/>
    </source>
</evidence>
<evidence type="ECO:0000259" key="3">
    <source>
        <dbReference type="Pfam" id="PF01636"/>
    </source>
</evidence>
<dbReference type="PANTHER" id="PTHR33540:SF1">
    <property type="entry name" value="N-ACETYLMURAMATE_N-ACETYLGLUCOSAMINE KINASE"/>
    <property type="match status" value="1"/>
</dbReference>
<dbReference type="STRING" id="44576.SAMN05421881_104215"/>
<dbReference type="EMBL" id="FNOY01000042">
    <property type="protein sequence ID" value="SDY54536.1"/>
    <property type="molecule type" value="Genomic_DNA"/>
</dbReference>
<dbReference type="InterPro" id="IPR011009">
    <property type="entry name" value="Kinase-like_dom_sf"/>
</dbReference>
<dbReference type="Gene3D" id="3.90.1200.10">
    <property type="match status" value="1"/>
</dbReference>
<keyword evidence="2" id="KW-0067">ATP-binding</keyword>
<dbReference type="Pfam" id="PF01636">
    <property type="entry name" value="APH"/>
    <property type="match status" value="1"/>
</dbReference>
<dbReference type="SUPFAM" id="SSF56112">
    <property type="entry name" value="Protein kinase-like (PK-like)"/>
    <property type="match status" value="1"/>
</dbReference>
<dbReference type="OrthoDB" id="9809275at2"/>
<evidence type="ECO:0000313" key="4">
    <source>
        <dbReference type="EMBL" id="SDY54536.1"/>
    </source>
</evidence>
<dbReference type="InterPro" id="IPR002575">
    <property type="entry name" value="Aminoglycoside_PTrfase"/>
</dbReference>
<keyword evidence="1" id="KW-0547">Nucleotide-binding</keyword>
<dbReference type="Proteomes" id="UP000198640">
    <property type="component" value="Unassembled WGS sequence"/>
</dbReference>
<feature type="domain" description="Aminoglycoside phosphotransferase" evidence="3">
    <location>
        <begin position="22"/>
        <end position="246"/>
    </location>
</feature>
<dbReference type="AlphaFoldDB" id="A0A1H3KRA6"/>
<gene>
    <name evidence="4" type="ORF">SAMN05421881_104215</name>
</gene>